<proteinExistence type="predicted"/>
<dbReference type="InterPro" id="IPR000551">
    <property type="entry name" value="MerR-type_HTH_dom"/>
</dbReference>
<reference evidence="2 3" key="1">
    <citation type="submission" date="2019-12" db="EMBL/GenBank/DDBJ databases">
        <title>Whole-genome sequencing of Allorhizobium vitis.</title>
        <authorList>
            <person name="Gan H.M."/>
            <person name="Szegedi E."/>
            <person name="Burr T."/>
            <person name="Savka M.A."/>
        </authorList>
    </citation>
    <scope>NUCLEOTIDE SEQUENCE [LARGE SCALE GENOMIC DNA]</scope>
    <source>
        <strain evidence="2 3">CG989</strain>
    </source>
</reference>
<dbReference type="PANTHER" id="PTHR33678">
    <property type="entry name" value="BLL1576 PROTEIN"/>
    <property type="match status" value="1"/>
</dbReference>
<dbReference type="GO" id="GO:0006355">
    <property type="term" value="P:regulation of DNA-templated transcription"/>
    <property type="evidence" value="ECO:0007669"/>
    <property type="project" value="InterPro"/>
</dbReference>
<dbReference type="PROSITE" id="PS50937">
    <property type="entry name" value="HTH_MERR_2"/>
    <property type="match status" value="1"/>
</dbReference>
<gene>
    <name evidence="2" type="ORF">GOZ95_09130</name>
</gene>
<name>A0AAE5AVP9_AGRVI</name>
<dbReference type="AlphaFoldDB" id="A0AAE5AVP9"/>
<organism evidence="2 3">
    <name type="scientific">Agrobacterium vitis</name>
    <name type="common">Rhizobium vitis</name>
    <dbReference type="NCBI Taxonomy" id="373"/>
    <lineage>
        <taxon>Bacteria</taxon>
        <taxon>Pseudomonadati</taxon>
        <taxon>Pseudomonadota</taxon>
        <taxon>Alphaproteobacteria</taxon>
        <taxon>Hyphomicrobiales</taxon>
        <taxon>Rhizobiaceae</taxon>
        <taxon>Rhizobium/Agrobacterium group</taxon>
        <taxon>Agrobacterium</taxon>
    </lineage>
</organism>
<dbReference type="CDD" id="cd01106">
    <property type="entry name" value="HTH_TipAL-Mta"/>
    <property type="match status" value="1"/>
</dbReference>
<dbReference type="PANTHER" id="PTHR33678:SF1">
    <property type="entry name" value="BLL1576 PROTEIN"/>
    <property type="match status" value="1"/>
</dbReference>
<protein>
    <submittedName>
        <fullName evidence="2">Transposase</fullName>
    </submittedName>
</protein>
<dbReference type="InterPro" id="IPR039552">
    <property type="entry name" value="IS66_C"/>
</dbReference>
<sequence length="423" mass="48129">MRNDIKEETWLTAAQCAKRIGLTVRALRLYEQTGLIRPRRTGKNWRLYGANEIARLNEILTLKRLGLSLQHIARLLAGQAADLDRMLSMQNLALQEQLGRTQHSLAIVDTLRTKIAAGAPLSIEELLKLAKDTNMTDISSDTIAWRRYEQARPRTEQKIDLTLYAEYEGYYLLDRLAYVITVRDGCLFSRLTGQAELEIFPEDIDRFFYKAVQAQLAFTRDENGSVSGLVLHQNGYEQAAPRVEESVVAALEDKLAERIRDKRPVENSRALLKEIIDQHQRGEPDYERMSLPLVDAFFTWIAAQASRVSRKSDLGKALTYMLTRQEGFRLFLDDGHVDIDSNLVENAIRRPAMNRRNALFAGHDEGGRNWARFASLIGTCKMNGVEPYAYLCDLFTRLANGHLAKDIDALMPWAYAARIKAPQ</sequence>
<feature type="domain" description="HTH merR-type" evidence="1">
    <location>
        <begin position="17"/>
        <end position="78"/>
    </location>
</feature>
<dbReference type="Pfam" id="PF13817">
    <property type="entry name" value="DDE_Tnp_IS66_C"/>
    <property type="match status" value="1"/>
</dbReference>
<dbReference type="PRINTS" id="PR00040">
    <property type="entry name" value="HTHMERR"/>
</dbReference>
<dbReference type="Proteomes" id="UP000436692">
    <property type="component" value="Unassembled WGS sequence"/>
</dbReference>
<dbReference type="InterPro" id="IPR009061">
    <property type="entry name" value="DNA-bd_dom_put_sf"/>
</dbReference>
<dbReference type="InterPro" id="IPR004291">
    <property type="entry name" value="Transposase_IS66_central"/>
</dbReference>
<evidence type="ECO:0000313" key="2">
    <source>
        <dbReference type="EMBL" id="MUZ57621.1"/>
    </source>
</evidence>
<dbReference type="InterPro" id="IPR052344">
    <property type="entry name" value="Transposase-related"/>
</dbReference>
<dbReference type="SMART" id="SM00422">
    <property type="entry name" value="HTH_MERR"/>
    <property type="match status" value="1"/>
</dbReference>
<dbReference type="Gene3D" id="1.10.1660.10">
    <property type="match status" value="1"/>
</dbReference>
<dbReference type="GO" id="GO:0003677">
    <property type="term" value="F:DNA binding"/>
    <property type="evidence" value="ECO:0007669"/>
    <property type="project" value="InterPro"/>
</dbReference>
<evidence type="ECO:0000259" key="1">
    <source>
        <dbReference type="PROSITE" id="PS50937"/>
    </source>
</evidence>
<accession>A0AAE5AVP9</accession>
<dbReference type="Pfam" id="PF13411">
    <property type="entry name" value="MerR_1"/>
    <property type="match status" value="1"/>
</dbReference>
<dbReference type="SUPFAM" id="SSF46955">
    <property type="entry name" value="Putative DNA-binding domain"/>
    <property type="match status" value="1"/>
</dbReference>
<dbReference type="Pfam" id="PF03050">
    <property type="entry name" value="DDE_Tnp_IS66"/>
    <property type="match status" value="1"/>
</dbReference>
<dbReference type="EMBL" id="WPHM01000004">
    <property type="protein sequence ID" value="MUZ57621.1"/>
    <property type="molecule type" value="Genomic_DNA"/>
</dbReference>
<evidence type="ECO:0000313" key="3">
    <source>
        <dbReference type="Proteomes" id="UP000436692"/>
    </source>
</evidence>
<comment type="caution">
    <text evidence="2">The sequence shown here is derived from an EMBL/GenBank/DDBJ whole genome shotgun (WGS) entry which is preliminary data.</text>
</comment>